<dbReference type="AlphaFoldDB" id="H1Y8Y6"/>
<dbReference type="STRING" id="714943.Mucpa_4667"/>
<dbReference type="eggNOG" id="ENOG5031530">
    <property type="taxonomic scope" value="Bacteria"/>
</dbReference>
<protein>
    <recommendedName>
        <fullName evidence="4">YXWGXW repeat-containing protein</fullName>
    </recommendedName>
</protein>
<gene>
    <name evidence="2" type="ORF">Mucpa_4667</name>
</gene>
<feature type="chain" id="PRO_5003557565" description="YXWGXW repeat-containing protein" evidence="1">
    <location>
        <begin position="24"/>
        <end position="98"/>
    </location>
</feature>
<sequence>MKTISKFLMVFTILITTAIASNAQVRVFVRTRPVEPVIVRPVAPYRGAIWIPGEWRWEGRRYVYVHPHYVHERRGHVWMPGHWDNVRGGSVWVSGHWR</sequence>
<accession>H1Y8Y6</accession>
<evidence type="ECO:0000256" key="1">
    <source>
        <dbReference type="SAM" id="SignalP"/>
    </source>
</evidence>
<keyword evidence="3" id="KW-1185">Reference proteome</keyword>
<evidence type="ECO:0008006" key="4">
    <source>
        <dbReference type="Google" id="ProtNLM"/>
    </source>
</evidence>
<dbReference type="Proteomes" id="UP000002774">
    <property type="component" value="Chromosome"/>
</dbReference>
<organism evidence="2 3">
    <name type="scientific">Mucilaginibacter paludis DSM 18603</name>
    <dbReference type="NCBI Taxonomy" id="714943"/>
    <lineage>
        <taxon>Bacteria</taxon>
        <taxon>Pseudomonadati</taxon>
        <taxon>Bacteroidota</taxon>
        <taxon>Sphingobacteriia</taxon>
        <taxon>Sphingobacteriales</taxon>
        <taxon>Sphingobacteriaceae</taxon>
        <taxon>Mucilaginibacter</taxon>
    </lineage>
</organism>
<evidence type="ECO:0000313" key="3">
    <source>
        <dbReference type="Proteomes" id="UP000002774"/>
    </source>
</evidence>
<dbReference type="RefSeq" id="WP_008509662.1">
    <property type="nucleotide sequence ID" value="NZ_CM001403.1"/>
</dbReference>
<evidence type="ECO:0000313" key="2">
    <source>
        <dbReference type="EMBL" id="EHQ28752.1"/>
    </source>
</evidence>
<dbReference type="InterPro" id="IPR024447">
    <property type="entry name" value="YXWGXW_rpt"/>
</dbReference>
<dbReference type="EMBL" id="CM001403">
    <property type="protein sequence ID" value="EHQ28752.1"/>
    <property type="molecule type" value="Genomic_DNA"/>
</dbReference>
<proteinExistence type="predicted"/>
<keyword evidence="1" id="KW-0732">Signal</keyword>
<dbReference type="Pfam" id="PF12779">
    <property type="entry name" value="WXXGXW"/>
    <property type="match status" value="2"/>
</dbReference>
<dbReference type="HOGENOM" id="CLU_139747_1_0_10"/>
<dbReference type="OrthoDB" id="799289at2"/>
<feature type="signal peptide" evidence="1">
    <location>
        <begin position="1"/>
        <end position="23"/>
    </location>
</feature>
<name>H1Y8Y6_9SPHI</name>
<reference evidence="2" key="1">
    <citation type="submission" date="2011-09" db="EMBL/GenBank/DDBJ databases">
        <title>The permanent draft genome of Mucilaginibacter paludis DSM 18603.</title>
        <authorList>
            <consortium name="US DOE Joint Genome Institute (JGI-PGF)"/>
            <person name="Lucas S."/>
            <person name="Han J."/>
            <person name="Lapidus A."/>
            <person name="Bruce D."/>
            <person name="Goodwin L."/>
            <person name="Pitluck S."/>
            <person name="Peters L."/>
            <person name="Kyrpides N."/>
            <person name="Mavromatis K."/>
            <person name="Ivanova N."/>
            <person name="Mikhailova N."/>
            <person name="Held B."/>
            <person name="Detter J.C."/>
            <person name="Tapia R."/>
            <person name="Han C."/>
            <person name="Land M."/>
            <person name="Hauser L."/>
            <person name="Markowitz V."/>
            <person name="Cheng J.-F."/>
            <person name="Hugenholtz P."/>
            <person name="Woyke T."/>
            <person name="Wu D."/>
            <person name="Tindall B."/>
            <person name="Brambilla E."/>
            <person name="Klenk H.-P."/>
            <person name="Eisen J.A."/>
        </authorList>
    </citation>
    <scope>NUCLEOTIDE SEQUENCE [LARGE SCALE GENOMIC DNA]</scope>
    <source>
        <strain evidence="2">DSM 18603</strain>
    </source>
</reference>